<dbReference type="SUPFAM" id="SSF50998">
    <property type="entry name" value="Quinoprotein alcohol dehydrogenase-like"/>
    <property type="match status" value="1"/>
</dbReference>
<reference evidence="3 4" key="1">
    <citation type="submission" date="2020-11" db="EMBL/GenBank/DDBJ databases">
        <title>Hymenobacter sp.</title>
        <authorList>
            <person name="Kim M.K."/>
        </authorList>
    </citation>
    <scope>NUCLEOTIDE SEQUENCE [LARGE SCALE GENOMIC DNA]</scope>
    <source>
        <strain evidence="3 4">BT594</strain>
    </source>
</reference>
<feature type="chain" id="PRO_5046423659" evidence="1">
    <location>
        <begin position="28"/>
        <end position="780"/>
    </location>
</feature>
<feature type="domain" description="PorZ N-terminal beta-propeller" evidence="2">
    <location>
        <begin position="55"/>
        <end position="212"/>
    </location>
</feature>
<evidence type="ECO:0000256" key="1">
    <source>
        <dbReference type="SAM" id="SignalP"/>
    </source>
</evidence>
<dbReference type="EMBL" id="JADWYK010000006">
    <property type="protein sequence ID" value="MBG8554240.1"/>
    <property type="molecule type" value="Genomic_DNA"/>
</dbReference>
<dbReference type="Gene3D" id="2.130.10.10">
    <property type="entry name" value="YVTN repeat-like/Quinoprotein amine dehydrogenase"/>
    <property type="match status" value="2"/>
</dbReference>
<dbReference type="SUPFAM" id="SSF63829">
    <property type="entry name" value="Calcium-dependent phosphotriesterase"/>
    <property type="match status" value="1"/>
</dbReference>
<evidence type="ECO:0000313" key="4">
    <source>
        <dbReference type="Proteomes" id="UP000601099"/>
    </source>
</evidence>
<dbReference type="InterPro" id="IPR048954">
    <property type="entry name" value="PorZ_N"/>
</dbReference>
<keyword evidence="1" id="KW-0732">Signal</keyword>
<dbReference type="RefSeq" id="WP_196955264.1">
    <property type="nucleotide sequence ID" value="NZ_JADWYK010000006.1"/>
</dbReference>
<evidence type="ECO:0000259" key="2">
    <source>
        <dbReference type="Pfam" id="PF21544"/>
    </source>
</evidence>
<dbReference type="Pfam" id="PF21544">
    <property type="entry name" value="PorZ_N_b_propeller"/>
    <property type="match status" value="1"/>
</dbReference>
<dbReference type="Proteomes" id="UP000601099">
    <property type="component" value="Unassembled WGS sequence"/>
</dbReference>
<comment type="caution">
    <text evidence="3">The sequence shown here is derived from an EMBL/GenBank/DDBJ whole genome shotgun (WGS) entry which is preliminary data.</text>
</comment>
<organism evidence="3 4">
    <name type="scientific">Hymenobacter guriensis</name>
    <dbReference type="NCBI Taxonomy" id="2793065"/>
    <lineage>
        <taxon>Bacteria</taxon>
        <taxon>Pseudomonadati</taxon>
        <taxon>Bacteroidota</taxon>
        <taxon>Cytophagia</taxon>
        <taxon>Cytophagales</taxon>
        <taxon>Hymenobacteraceae</taxon>
        <taxon>Hymenobacter</taxon>
    </lineage>
</organism>
<dbReference type="InterPro" id="IPR026444">
    <property type="entry name" value="Secre_tail"/>
</dbReference>
<dbReference type="NCBIfam" id="TIGR04183">
    <property type="entry name" value="Por_Secre_tail"/>
    <property type="match status" value="1"/>
</dbReference>
<proteinExistence type="predicted"/>
<dbReference type="InterPro" id="IPR011047">
    <property type="entry name" value="Quinoprotein_ADH-like_sf"/>
</dbReference>
<accession>A0ABS0L2A8</accession>
<evidence type="ECO:0000313" key="3">
    <source>
        <dbReference type="EMBL" id="MBG8554240.1"/>
    </source>
</evidence>
<sequence length="780" mass="84505">MRLFTRALAVGFLISGLCAWNATSSKAQGSVGYGDWQLHLPTNRALALADTGPLVYVAAEDAFFVFEKELHTTRLLSRRDGLHDVGVRTVAYDSLTQQVLVAYRNANLDVLRPDGSIRNLNDILRKQLAGNSSINQVSFHARRGYLAGSFGLVVLDMDRLEVRETYSNIGPGGAAVRTYASTILGDSLYVASSAGVLRGRLTDNLLDYRNWNTDPGGVQRDGDPYRAIATQNGHVYAGLDYTNLLRFTGREWVALGALSGKAYRQLTPSRLGLLVADQEKVSVLRADGSSISYTSELVADPRAVLRGRDGHLYVADNRNGLVVSSPDKQQFENFATNAPATASAFNILPDASGRTTVFTGGFSDRYLQTGKHEGFFEFKDGKWTNITPQTIPDLTQYPDPQDLARGARAADGTLYAGSYANGLLEWKGPGKFRLFNPTENQPNPIISALKDNPGYARITDVAVNANGEVWVLNRHPEFPNRSGVHIFKPASGQWRTVPYFPGAEALDRIALDEYGNGWLTRSRKDGTGLVAVDPATGNYRAFTESSGGLPEKGSDTYDIVKDRRGAIWIATAKGVAVYDDPSLVFTADDPGFRLPIVRRGAGSNYPALFTETVRTLAVDGGNRKWFGTDAGLWLFNEDADEALLHFTTENSPLPSNKIVDVAVNDKTGEVFVATEAGLVAYRGSATITEGAPACAKVFPNPVRRSFTGQVGISGLANNAIVKITDVSGLLVYQTRASGGTLTWNLLDYNGRRVQSGVYLVLSSDADGKNGCISKIAVVER</sequence>
<protein>
    <submittedName>
        <fullName evidence="3">T9SS type A sorting domain-containing protein</fullName>
    </submittedName>
</protein>
<name>A0ABS0L2A8_9BACT</name>
<feature type="signal peptide" evidence="1">
    <location>
        <begin position="1"/>
        <end position="27"/>
    </location>
</feature>
<keyword evidence="4" id="KW-1185">Reference proteome</keyword>
<dbReference type="InterPro" id="IPR015943">
    <property type="entry name" value="WD40/YVTN_repeat-like_dom_sf"/>
</dbReference>
<gene>
    <name evidence="3" type="ORF">I5L79_11825</name>
</gene>